<dbReference type="AlphaFoldDB" id="A0A316GQM7"/>
<proteinExistence type="predicted"/>
<keyword evidence="3" id="KW-1185">Reference proteome</keyword>
<dbReference type="EMBL" id="QGGW01000012">
    <property type="protein sequence ID" value="PWK57277.1"/>
    <property type="molecule type" value="Genomic_DNA"/>
</dbReference>
<accession>A0A316GQM7</accession>
<dbReference type="OrthoDB" id="6305173at2"/>
<organism evidence="2 3">
    <name type="scientific">Roseicyclus mahoneyensis</name>
    <dbReference type="NCBI Taxonomy" id="164332"/>
    <lineage>
        <taxon>Bacteria</taxon>
        <taxon>Pseudomonadati</taxon>
        <taxon>Pseudomonadota</taxon>
        <taxon>Alphaproteobacteria</taxon>
        <taxon>Rhodobacterales</taxon>
        <taxon>Roseobacteraceae</taxon>
        <taxon>Roseicyclus</taxon>
    </lineage>
</organism>
<evidence type="ECO:0000259" key="1">
    <source>
        <dbReference type="Pfam" id="PF13403"/>
    </source>
</evidence>
<evidence type="ECO:0000313" key="2">
    <source>
        <dbReference type="EMBL" id="PWK57277.1"/>
    </source>
</evidence>
<gene>
    <name evidence="2" type="ORF">C7455_1121</name>
</gene>
<name>A0A316GQM7_9RHOB</name>
<dbReference type="Pfam" id="PF13403">
    <property type="entry name" value="Hint_2"/>
    <property type="match status" value="1"/>
</dbReference>
<dbReference type="InterPro" id="IPR028992">
    <property type="entry name" value="Hedgehog/Intein_dom"/>
</dbReference>
<dbReference type="InterPro" id="IPR036844">
    <property type="entry name" value="Hint_dom_sf"/>
</dbReference>
<dbReference type="Proteomes" id="UP000245708">
    <property type="component" value="Unassembled WGS sequence"/>
</dbReference>
<feature type="domain" description="Hedgehog/Intein (Hint)" evidence="1">
    <location>
        <begin position="113"/>
        <end position="248"/>
    </location>
</feature>
<protein>
    <submittedName>
        <fullName evidence="2">Hint domain-containing protein</fullName>
    </submittedName>
</protein>
<sequence length="299" mass="31809">MANFPATHWVMLMGPSRAGDSSLAWTGTHDQADRHDVIDTAPSGALDQTDTFVGGQFTGFYLDIEGKFYGVFLVHSIYAVPYIKADHDIFGSAALSAGVTTLYSPTLATAANCFLDGTHIATPDGPCAIERLQPGDLVTTTDGGSTPVIWVWRQDITNIFGMGDGLAPVRLSEGCLGPGCPSRDLTVTADHAICIDGLLINAGALVNGTTIRAAPQHQLPARFAYWHVETEAHCLLLAEGCPAESLVPYADRAGFADHAAYLARYGRDRPIAEMALPRVTAARHLPPALRARLGIDRAA</sequence>
<dbReference type="SUPFAM" id="SSF51294">
    <property type="entry name" value="Hedgehog/intein (Hint) domain"/>
    <property type="match status" value="1"/>
</dbReference>
<dbReference type="RefSeq" id="WP_109670497.1">
    <property type="nucleotide sequence ID" value="NZ_QGGW01000012.1"/>
</dbReference>
<reference evidence="2 3" key="1">
    <citation type="submission" date="2018-05" db="EMBL/GenBank/DDBJ databases">
        <title>Genomic Encyclopedia of Type Strains, Phase IV (KMG-IV): sequencing the most valuable type-strain genomes for metagenomic binning, comparative biology and taxonomic classification.</title>
        <authorList>
            <person name="Goeker M."/>
        </authorList>
    </citation>
    <scope>NUCLEOTIDE SEQUENCE [LARGE SCALE GENOMIC DNA]</scope>
    <source>
        <strain evidence="2 3">DSM 16097</strain>
    </source>
</reference>
<comment type="caution">
    <text evidence="2">The sequence shown here is derived from an EMBL/GenBank/DDBJ whole genome shotgun (WGS) entry which is preliminary data.</text>
</comment>
<evidence type="ECO:0000313" key="3">
    <source>
        <dbReference type="Proteomes" id="UP000245708"/>
    </source>
</evidence>
<dbReference type="Gene3D" id="2.170.16.10">
    <property type="entry name" value="Hedgehog/Intein (Hint) domain"/>
    <property type="match status" value="1"/>
</dbReference>